<evidence type="ECO:0000256" key="6">
    <source>
        <dbReference type="ARBA" id="ARBA00023136"/>
    </source>
</evidence>
<gene>
    <name evidence="9" type="ORF">HERI1096_LOCUS10216</name>
</gene>
<keyword evidence="4 7" id="KW-0812">Transmembrane</keyword>
<keyword evidence="3" id="KW-0808">Transferase</keyword>
<dbReference type="InterPro" id="IPR029044">
    <property type="entry name" value="Nucleotide-diphossugar_trans"/>
</dbReference>
<organism evidence="9">
    <name type="scientific">Haptolina ericina</name>
    <dbReference type="NCBI Taxonomy" id="156174"/>
    <lineage>
        <taxon>Eukaryota</taxon>
        <taxon>Haptista</taxon>
        <taxon>Haptophyta</taxon>
        <taxon>Prymnesiophyceae</taxon>
        <taxon>Prymnesiales</taxon>
        <taxon>Prymnesiaceae</taxon>
        <taxon>Haptolina</taxon>
    </lineage>
</organism>
<dbReference type="InterPro" id="IPR050321">
    <property type="entry name" value="Glycosyltr_2/OpgH_subfam"/>
</dbReference>
<feature type="transmembrane region" description="Helical" evidence="7">
    <location>
        <begin position="214"/>
        <end position="237"/>
    </location>
</feature>
<feature type="transmembrane region" description="Helical" evidence="7">
    <location>
        <begin position="35"/>
        <end position="57"/>
    </location>
</feature>
<evidence type="ECO:0000313" key="9">
    <source>
        <dbReference type="EMBL" id="CAE0109556.1"/>
    </source>
</evidence>
<evidence type="ECO:0000256" key="7">
    <source>
        <dbReference type="SAM" id="Phobius"/>
    </source>
</evidence>
<dbReference type="GO" id="GO:0016757">
    <property type="term" value="F:glycosyltransferase activity"/>
    <property type="evidence" value="ECO:0007669"/>
    <property type="project" value="UniProtKB-KW"/>
</dbReference>
<sequence length="300" mass="32987">MHYHKCSCVQGSTYLRQRFSIFDNYINSEFFVTHFVFFPAMQFLTGCAVFGGSNALWRVDDLRGSGFRDDVQTEDIELSTRAMMSRLKIRFCPEARSGELPPSTLMSLYRQRLRWALGWDQVTIQHFRGIGSANLSCREKTAMYWILPMRWAILSSATINALVSPVVAYVYQEQLGGSLGLPIDSCIALAATSFVVVSTIVLASAIMHESPWRWPAVVIFQASGILYVSLQLLLALISLAKICIGADGGWIVTARATGTSSSAPSKAKGPGAVQLQLVHAEDRSTSGSDPSAEYKLLLDA</sequence>
<protein>
    <recommendedName>
        <fullName evidence="8">Glycosyltransferase 2-like domain-containing protein</fullName>
    </recommendedName>
</protein>
<evidence type="ECO:0000256" key="2">
    <source>
        <dbReference type="ARBA" id="ARBA00022676"/>
    </source>
</evidence>
<evidence type="ECO:0000256" key="3">
    <source>
        <dbReference type="ARBA" id="ARBA00022679"/>
    </source>
</evidence>
<dbReference type="InterPro" id="IPR001173">
    <property type="entry name" value="Glyco_trans_2-like"/>
</dbReference>
<accession>A0A7S3AML5</accession>
<comment type="subcellular location">
    <subcellularLocation>
        <location evidence="1">Membrane</location>
        <topology evidence="1">Multi-pass membrane protein</topology>
    </subcellularLocation>
</comment>
<proteinExistence type="predicted"/>
<dbReference type="EMBL" id="HBHX01018425">
    <property type="protein sequence ID" value="CAE0109556.1"/>
    <property type="molecule type" value="Transcribed_RNA"/>
</dbReference>
<evidence type="ECO:0000256" key="1">
    <source>
        <dbReference type="ARBA" id="ARBA00004141"/>
    </source>
</evidence>
<dbReference type="Pfam" id="PF13632">
    <property type="entry name" value="Glyco_trans_2_3"/>
    <property type="match status" value="1"/>
</dbReference>
<dbReference type="SUPFAM" id="SSF53448">
    <property type="entry name" value="Nucleotide-diphospho-sugar transferases"/>
    <property type="match status" value="1"/>
</dbReference>
<dbReference type="Gene3D" id="3.90.550.10">
    <property type="entry name" value="Spore Coat Polysaccharide Biosynthesis Protein SpsA, Chain A"/>
    <property type="match status" value="1"/>
</dbReference>
<feature type="transmembrane region" description="Helical" evidence="7">
    <location>
        <begin position="187"/>
        <end position="207"/>
    </location>
</feature>
<dbReference type="PANTHER" id="PTHR43867:SF2">
    <property type="entry name" value="CELLULOSE SYNTHASE CATALYTIC SUBUNIT A [UDP-FORMING]"/>
    <property type="match status" value="1"/>
</dbReference>
<feature type="transmembrane region" description="Helical" evidence="7">
    <location>
        <begin position="151"/>
        <end position="171"/>
    </location>
</feature>
<keyword evidence="2" id="KW-0328">Glycosyltransferase</keyword>
<dbReference type="GO" id="GO:0016020">
    <property type="term" value="C:membrane"/>
    <property type="evidence" value="ECO:0007669"/>
    <property type="project" value="UniProtKB-SubCell"/>
</dbReference>
<evidence type="ECO:0000259" key="8">
    <source>
        <dbReference type="Pfam" id="PF13632"/>
    </source>
</evidence>
<evidence type="ECO:0000256" key="4">
    <source>
        <dbReference type="ARBA" id="ARBA00022692"/>
    </source>
</evidence>
<evidence type="ECO:0000256" key="5">
    <source>
        <dbReference type="ARBA" id="ARBA00022989"/>
    </source>
</evidence>
<dbReference type="AlphaFoldDB" id="A0A7S3AML5"/>
<reference evidence="9" key="1">
    <citation type="submission" date="2021-01" db="EMBL/GenBank/DDBJ databases">
        <authorList>
            <person name="Corre E."/>
            <person name="Pelletier E."/>
            <person name="Niang G."/>
            <person name="Scheremetjew M."/>
            <person name="Finn R."/>
            <person name="Kale V."/>
            <person name="Holt S."/>
            <person name="Cochrane G."/>
            <person name="Meng A."/>
            <person name="Brown T."/>
            <person name="Cohen L."/>
        </authorList>
    </citation>
    <scope>NUCLEOTIDE SEQUENCE</scope>
    <source>
        <strain evidence="9">CCMP281</strain>
    </source>
</reference>
<keyword evidence="6 7" id="KW-0472">Membrane</keyword>
<keyword evidence="5 7" id="KW-1133">Transmembrane helix</keyword>
<dbReference type="PANTHER" id="PTHR43867">
    <property type="entry name" value="CELLULOSE SYNTHASE CATALYTIC SUBUNIT A [UDP-FORMING]"/>
    <property type="match status" value="1"/>
</dbReference>
<name>A0A7S3AML5_9EUKA</name>
<feature type="domain" description="Glycosyltransferase 2-like" evidence="8">
    <location>
        <begin position="6"/>
        <end position="168"/>
    </location>
</feature>